<accession>A0A6J7IPQ4</accession>
<dbReference type="AlphaFoldDB" id="A0A6J7IPQ4"/>
<name>A0A6J7IPQ4_9ZZZZ</name>
<proteinExistence type="predicted"/>
<reference evidence="1" key="1">
    <citation type="submission" date="2020-05" db="EMBL/GenBank/DDBJ databases">
        <authorList>
            <person name="Chiriac C."/>
            <person name="Salcher M."/>
            <person name="Ghai R."/>
            <person name="Kavagutti S V."/>
        </authorList>
    </citation>
    <scope>NUCLEOTIDE SEQUENCE</scope>
</reference>
<organism evidence="1">
    <name type="scientific">freshwater metagenome</name>
    <dbReference type="NCBI Taxonomy" id="449393"/>
    <lineage>
        <taxon>unclassified sequences</taxon>
        <taxon>metagenomes</taxon>
        <taxon>ecological metagenomes</taxon>
    </lineage>
</organism>
<gene>
    <name evidence="1" type="ORF">UFOPK3472_04215</name>
</gene>
<dbReference type="EMBL" id="CAFBLX010000503">
    <property type="protein sequence ID" value="CAB4933263.1"/>
    <property type="molecule type" value="Genomic_DNA"/>
</dbReference>
<protein>
    <submittedName>
        <fullName evidence="1">Unannotated protein</fullName>
    </submittedName>
</protein>
<evidence type="ECO:0000313" key="1">
    <source>
        <dbReference type="EMBL" id="CAB4933263.1"/>
    </source>
</evidence>
<sequence length="697" mass="73778">MLGGHVRAPRPVALLHAQAVERSAPAGDDAELGTGLPQRVPQSLPVIGSGVQLPPELAHVRQPHRGDGHTPDANLLAAEVLEVLVREVVLGQLFDDLAGVRTPQTDAARGSGDVVDGDAAVARCFAAKVVEVEVAVGPDLELVGGQPRHGEIASDAALLVESQRVRNGPDGLVHLAGRQSLQQCQRTGSTYAQPLERGHVVHGDGRTGLPCLGRGNGRMEHRRPLVALGRLPLDGKLVHQIGIGLVPVRAFPPAAFEEHGTELMLPRIEGADPNVTRGQPRLRGVQHVVDLDEVLLRGFADVRGIELEILEAVDVASVQLDLGSSVDQQLCDGPADSGRVRHPHGLGDPEALDVRGFTEQRSAVGGEREDSVEAVVDLGGLQARQQQFGLLPRRREVLLREVEHGRHRLVGHTVSAGQGLGVDGHRAVRVGSDAETVDVLTEVQILILVTQDGHAGLGRFGVASHQFRDLIGLGVLVRQGQQRHLHADQFAHIGAPEAGAGHHDVGLDDAVVGCHTGDAATRLFDTDDLGGTTEHGSARFCATGQCHDGTGRFGKTVGLDVQTAENPRTVDQRMQFGAFGRVDDRSFDAPGRGPALLAMQVGQSLLGGGHFEAAELIEAPLPVHLEAHELLDRVSGEFGHGLGCIGLEHQTRCVRGGSTRERERPLIQHGDAIPTACGELVGHVGTDYAGADDDNTR</sequence>